<dbReference type="GO" id="GO:0020037">
    <property type="term" value="F:heme binding"/>
    <property type="evidence" value="ECO:0007669"/>
    <property type="project" value="InterPro"/>
</dbReference>
<dbReference type="PRINTS" id="PR00457">
    <property type="entry name" value="ANPEROXIDASE"/>
</dbReference>
<accession>A0A1I7XR72</accession>
<evidence type="ECO:0000313" key="6">
    <source>
        <dbReference type="Proteomes" id="UP000095283"/>
    </source>
</evidence>
<keyword evidence="5" id="KW-0408">Iron</keyword>
<dbReference type="Gene3D" id="1.10.640.10">
    <property type="entry name" value="Haem peroxidase domain superfamily, animal type"/>
    <property type="match status" value="3"/>
</dbReference>
<name>A0A1I7XR72_HETBA</name>
<dbReference type="GO" id="GO:0006979">
    <property type="term" value="P:response to oxidative stress"/>
    <property type="evidence" value="ECO:0007669"/>
    <property type="project" value="InterPro"/>
</dbReference>
<sequence length="385" mass="43973">MMQAQKAKVDAQLEQIRGDLLMETTKGATPGFDYNTNHFYMQFGQWIAHDIIHMPSSVGPKGENLDCSSCNSSFITDNCSPIFIPADDEYFPSKENDIEKCMRFTRALNAQDILGERIQINQNTHYLDLSVVYGSDNCEAALVRSFKNGELKTFDNGYVLPPQAKQETRRVNIAQYQHHVYSEYLPKVLGDPLMRQFNLKPRTKGYHTRYSTSIEATLSVEFAAAAFRFGHSQVRKNLPRKMAGLKKVDTFDELKNDSSIDDANVEALKKVYADVNDIDLYTGIMLEKANEGGSVRSHHNNICYLKWYNIYFIISFQIGRTGGFIIAEQFSALKRGDRFFYENMVRRTRGLLHDELKAIRQTTLSKVICENSKQTKIIGKNIFSV</sequence>
<evidence type="ECO:0000256" key="3">
    <source>
        <dbReference type="ARBA" id="ARBA00022559"/>
    </source>
</evidence>
<dbReference type="InterPro" id="IPR010255">
    <property type="entry name" value="Haem_peroxidase_sf"/>
</dbReference>
<dbReference type="InterPro" id="IPR019791">
    <property type="entry name" value="Haem_peroxidase_animal"/>
</dbReference>
<dbReference type="SUPFAM" id="SSF48113">
    <property type="entry name" value="Heme-dependent peroxidases"/>
    <property type="match status" value="1"/>
</dbReference>
<keyword evidence="6" id="KW-1185">Reference proteome</keyword>
<dbReference type="GO" id="GO:0004601">
    <property type="term" value="F:peroxidase activity"/>
    <property type="evidence" value="ECO:0007669"/>
    <property type="project" value="UniProtKB-KW"/>
</dbReference>
<evidence type="ECO:0000313" key="7">
    <source>
        <dbReference type="WBParaSite" id="Hba_20229"/>
    </source>
</evidence>
<keyword evidence="4" id="KW-0325">Glycoprotein</keyword>
<evidence type="ECO:0000256" key="4">
    <source>
        <dbReference type="ARBA" id="ARBA00023180"/>
    </source>
</evidence>
<keyword evidence="5" id="KW-0479">Metal-binding</keyword>
<keyword evidence="3" id="KW-0560">Oxidoreductase</keyword>
<dbReference type="WBParaSite" id="Hba_20229">
    <property type="protein sequence ID" value="Hba_20229"/>
    <property type="gene ID" value="Hba_20229"/>
</dbReference>
<dbReference type="PROSITE" id="PS50292">
    <property type="entry name" value="PEROXIDASE_3"/>
    <property type="match status" value="1"/>
</dbReference>
<dbReference type="Pfam" id="PF03098">
    <property type="entry name" value="An_peroxidase"/>
    <property type="match status" value="3"/>
</dbReference>
<evidence type="ECO:0000256" key="2">
    <source>
        <dbReference type="ARBA" id="ARBA00022525"/>
    </source>
</evidence>
<organism evidence="6 7">
    <name type="scientific">Heterorhabditis bacteriophora</name>
    <name type="common">Entomopathogenic nematode worm</name>
    <dbReference type="NCBI Taxonomy" id="37862"/>
    <lineage>
        <taxon>Eukaryota</taxon>
        <taxon>Metazoa</taxon>
        <taxon>Ecdysozoa</taxon>
        <taxon>Nematoda</taxon>
        <taxon>Chromadorea</taxon>
        <taxon>Rhabditida</taxon>
        <taxon>Rhabditina</taxon>
        <taxon>Rhabditomorpha</taxon>
        <taxon>Strongyloidea</taxon>
        <taxon>Heterorhabditidae</taxon>
        <taxon>Heterorhabditis</taxon>
    </lineage>
</organism>
<reference evidence="7" key="1">
    <citation type="submission" date="2016-11" db="UniProtKB">
        <authorList>
            <consortium name="WormBaseParasite"/>
        </authorList>
    </citation>
    <scope>IDENTIFICATION</scope>
</reference>
<dbReference type="GO" id="GO:0046872">
    <property type="term" value="F:metal ion binding"/>
    <property type="evidence" value="ECO:0007669"/>
    <property type="project" value="UniProtKB-KW"/>
</dbReference>
<keyword evidence="5" id="KW-0349">Heme</keyword>
<comment type="subcellular location">
    <subcellularLocation>
        <location evidence="1">Secreted</location>
    </subcellularLocation>
</comment>
<evidence type="ECO:0000256" key="1">
    <source>
        <dbReference type="ARBA" id="ARBA00004613"/>
    </source>
</evidence>
<dbReference type="AlphaFoldDB" id="A0A1I7XR72"/>
<protein>
    <submittedName>
        <fullName evidence="7">Heme peroxidase</fullName>
    </submittedName>
</protein>
<dbReference type="InterPro" id="IPR037120">
    <property type="entry name" value="Haem_peroxidase_sf_animal"/>
</dbReference>
<feature type="binding site" description="axial binding residue" evidence="5">
    <location>
        <position position="231"/>
    </location>
    <ligand>
        <name>heme b</name>
        <dbReference type="ChEBI" id="CHEBI:60344"/>
    </ligand>
    <ligandPart>
        <name>Fe</name>
        <dbReference type="ChEBI" id="CHEBI:18248"/>
    </ligandPart>
</feature>
<keyword evidence="2" id="KW-0964">Secreted</keyword>
<dbReference type="Proteomes" id="UP000095283">
    <property type="component" value="Unplaced"/>
</dbReference>
<dbReference type="PANTHER" id="PTHR11475:SF4">
    <property type="entry name" value="CHORION PEROXIDASE"/>
    <property type="match status" value="1"/>
</dbReference>
<evidence type="ECO:0000256" key="5">
    <source>
        <dbReference type="PIRSR" id="PIRSR619791-2"/>
    </source>
</evidence>
<proteinExistence type="predicted"/>
<dbReference type="PANTHER" id="PTHR11475">
    <property type="entry name" value="OXIDASE/PEROXIDASE"/>
    <property type="match status" value="1"/>
</dbReference>
<keyword evidence="3" id="KW-0575">Peroxidase</keyword>
<dbReference type="GO" id="GO:0005576">
    <property type="term" value="C:extracellular region"/>
    <property type="evidence" value="ECO:0007669"/>
    <property type="project" value="UniProtKB-SubCell"/>
</dbReference>